<dbReference type="InterPro" id="IPR008930">
    <property type="entry name" value="Terpenoid_cyclase/PrenylTrfase"/>
</dbReference>
<proteinExistence type="predicted"/>
<dbReference type="PATRIC" id="fig|1435349.4.peg.1606"/>
<dbReference type="AlphaFoldDB" id="A0A0D7W004"/>
<evidence type="ECO:0000313" key="1">
    <source>
        <dbReference type="EMBL" id="KJD32421.1"/>
    </source>
</evidence>
<dbReference type="EMBL" id="JTDW01000019">
    <property type="protein sequence ID" value="KJD32421.1"/>
    <property type="molecule type" value="Genomic_DNA"/>
</dbReference>
<comment type="caution">
    <text evidence="1">The sequence shown here is derived from an EMBL/GenBank/DDBJ whole genome shotgun (WGS) entry which is preliminary data.</text>
</comment>
<organism evidence="1 2">
    <name type="scientific">Neotamlana sedimentorum</name>
    <dbReference type="NCBI Taxonomy" id="1435349"/>
    <lineage>
        <taxon>Bacteria</taxon>
        <taxon>Pseudomonadati</taxon>
        <taxon>Bacteroidota</taxon>
        <taxon>Flavobacteriia</taxon>
        <taxon>Flavobacteriales</taxon>
        <taxon>Flavobacteriaceae</taxon>
        <taxon>Neotamlana</taxon>
    </lineage>
</organism>
<name>A0A0D7W004_9FLAO</name>
<dbReference type="Gene3D" id="1.50.10.20">
    <property type="match status" value="1"/>
</dbReference>
<evidence type="ECO:0008006" key="3">
    <source>
        <dbReference type="Google" id="ProtNLM"/>
    </source>
</evidence>
<dbReference type="Proteomes" id="UP000032578">
    <property type="component" value="Unassembled WGS sequence"/>
</dbReference>
<gene>
    <name evidence="1" type="ORF">PW52_15930</name>
</gene>
<keyword evidence="2" id="KW-1185">Reference proteome</keyword>
<sequence>MKMHPKTEVTLEGLENSINRGIDYLHDHQLPNGEFIVYLSGDDAMQSWTLPESCIFPASLIGHSLLTLKEDKRVKEILDKTAAFLIYQMDIGATWNHYTILHRYRKVCPQDLDDTACVSHFLRAMNADFSSEINKKLILDNKRKDGLFYTWITFRLKLNFNKLYWKLSFRELKVPVKSLLFWRSADCKRNDVDAVVNANILYYLGNSNETKPIVNYLIKIIKENKENDCDAWYRNPITVYYFISRNFTHCNNLNTIKKDLISKVLKHQNKDGSFSKSSLETALAISTLLNLNYMESEVFLAAKHLISNQKQRGNWNRWTLYYSGRRKRGTFGSEEITTGYCLEALAKLKPLLLPT</sequence>
<accession>A0A0D7W004</accession>
<evidence type="ECO:0000313" key="2">
    <source>
        <dbReference type="Proteomes" id="UP000032578"/>
    </source>
</evidence>
<dbReference type="SUPFAM" id="SSF48239">
    <property type="entry name" value="Terpenoid cyclases/Protein prenyltransferases"/>
    <property type="match status" value="1"/>
</dbReference>
<dbReference type="STRING" id="1435349.PW52_15930"/>
<protein>
    <recommendedName>
        <fullName evidence="3">Prenyltransferase</fullName>
    </recommendedName>
</protein>
<reference evidence="1 2" key="1">
    <citation type="submission" date="2014-11" db="EMBL/GenBank/DDBJ databases">
        <title>Tamlana sedimentorum sp. nov., isolated from shallow sand sediments of the Sea of Japan.</title>
        <authorList>
            <person name="Romanenko L.A."/>
        </authorList>
    </citation>
    <scope>NUCLEOTIDE SEQUENCE [LARGE SCALE GENOMIC DNA]</scope>
    <source>
        <strain evidence="1 2">JCM 19808</strain>
    </source>
</reference>